<organism evidence="2 3">
    <name type="scientific">Heligmosomoides polygyrus</name>
    <name type="common">Parasitic roundworm</name>
    <dbReference type="NCBI Taxonomy" id="6339"/>
    <lineage>
        <taxon>Eukaryota</taxon>
        <taxon>Metazoa</taxon>
        <taxon>Ecdysozoa</taxon>
        <taxon>Nematoda</taxon>
        <taxon>Chromadorea</taxon>
        <taxon>Rhabditida</taxon>
        <taxon>Rhabditina</taxon>
        <taxon>Rhabditomorpha</taxon>
        <taxon>Strongyloidea</taxon>
        <taxon>Heligmosomidae</taxon>
        <taxon>Heligmosomoides</taxon>
    </lineage>
</organism>
<name>A0A183FMF4_HELPZ</name>
<gene>
    <name evidence="1" type="ORF">HPBE_LOCUS8566</name>
</gene>
<protein>
    <submittedName>
        <fullName evidence="3">Secreted protein</fullName>
    </submittedName>
</protein>
<proteinExistence type="predicted"/>
<evidence type="ECO:0000313" key="3">
    <source>
        <dbReference type="WBParaSite" id="HPBE_0000856501-mRNA-1"/>
    </source>
</evidence>
<dbReference type="WBParaSite" id="HPBE_0000856501-mRNA-1">
    <property type="protein sequence ID" value="HPBE_0000856501-mRNA-1"/>
    <property type="gene ID" value="HPBE_0000856501"/>
</dbReference>
<evidence type="ECO:0000313" key="2">
    <source>
        <dbReference type="Proteomes" id="UP000050761"/>
    </source>
</evidence>
<dbReference type="AlphaFoldDB" id="A0A183FMF4"/>
<dbReference type="Proteomes" id="UP000050761">
    <property type="component" value="Unassembled WGS sequence"/>
</dbReference>
<evidence type="ECO:0000313" key="1">
    <source>
        <dbReference type="EMBL" id="VDO76892.1"/>
    </source>
</evidence>
<sequence length="82" mass="9139">MSGMRCACQSMGRAFDVPVCLLSSIIVRTHRRRCGVKPADRSCAGRLRFCIPSAPWWVCGRRKGLGEELVPLALEMYEEAPV</sequence>
<reference evidence="1 2" key="1">
    <citation type="submission" date="2018-11" db="EMBL/GenBank/DDBJ databases">
        <authorList>
            <consortium name="Pathogen Informatics"/>
        </authorList>
    </citation>
    <scope>NUCLEOTIDE SEQUENCE [LARGE SCALE GENOMIC DNA]</scope>
</reference>
<accession>A0A3P8BY69</accession>
<dbReference type="EMBL" id="UZAH01026189">
    <property type="protein sequence ID" value="VDO76892.1"/>
    <property type="molecule type" value="Genomic_DNA"/>
</dbReference>
<accession>A0A183FMF4</accession>
<keyword evidence="2" id="KW-1185">Reference proteome</keyword>
<reference evidence="3" key="2">
    <citation type="submission" date="2019-09" db="UniProtKB">
        <authorList>
            <consortium name="WormBaseParasite"/>
        </authorList>
    </citation>
    <scope>IDENTIFICATION</scope>
</reference>